<comment type="caution">
    <text evidence="1">The sequence shown here is derived from an EMBL/GenBank/DDBJ whole genome shotgun (WGS) entry which is preliminary data.</text>
</comment>
<name>A0A2S9E2C8_PSECE</name>
<organism evidence="1 2">
    <name type="scientific">Pseudomonas cedrina</name>
    <dbReference type="NCBI Taxonomy" id="651740"/>
    <lineage>
        <taxon>Bacteria</taxon>
        <taxon>Pseudomonadati</taxon>
        <taxon>Pseudomonadota</taxon>
        <taxon>Gammaproteobacteria</taxon>
        <taxon>Pseudomonadales</taxon>
        <taxon>Pseudomonadaceae</taxon>
        <taxon>Pseudomonas</taxon>
    </lineage>
</organism>
<evidence type="ECO:0000313" key="1">
    <source>
        <dbReference type="EMBL" id="PRC08991.1"/>
    </source>
</evidence>
<reference evidence="1 2" key="1">
    <citation type="submission" date="2017-09" db="EMBL/GenBank/DDBJ databases">
        <title>Genomic, metabolic, and phenotypic characteristics of bacterial isolates from the natural microbiome of the model nematode Caenorhabditis elegans.</title>
        <authorList>
            <person name="Zimmermann J."/>
            <person name="Obeng N."/>
            <person name="Yang W."/>
            <person name="Obeng O."/>
            <person name="Kissoyan K."/>
            <person name="Pees B."/>
            <person name="Dirksen P."/>
            <person name="Hoppner M."/>
            <person name="Franke A."/>
            <person name="Rosenstiel P."/>
            <person name="Leippe M."/>
            <person name="Dierking K."/>
            <person name="Kaleta C."/>
            <person name="Schulenburg H."/>
        </authorList>
    </citation>
    <scope>NUCLEOTIDE SEQUENCE [LARGE SCALE GENOMIC DNA]</scope>
    <source>
        <strain evidence="1 2">MYb184</strain>
    </source>
</reference>
<sequence>MTVSTISSVAEFVTNGVTTNYPFYFKFLANEDLAVTYINPDGVSALLILGTHYTVNGAGDDDGGSIVTNTALAGPGQLVVSREMDPFQQTSLRNHGKFLAETHEDVFDRLTMLIQQGFSIFKRALTRPFGRDYFFAENRRITSVKDPEDIQDAATRGWTARFFADLIDQVTGIINTTTGIFYDSGTLFDYLRFGNSRTVDNIAALRLLSASRNQRVIVLGYYARGDYTPVHYSVDPLDITTADDGFATIVGLDGARWKLAFAGYIDVRWAGAVPDDTTDSYLAIQKCITYAGAKGISRVCVYGKYVITDTLVVDFASYFKGILIEGGSALIDQIRQIGNNKDAFWWSTTQYLRNSTIRNLGIYCMANAGHGVNIKLGCALNRFIDVNVTVLNPTKSTYTGIWSGIGLGQPQGVFDTTWEGGDLYITNAHTAFGIDFVTNGTTFNENNFRRMRWNNGNVRQFARFSNVDTGSYLEGNTIDGINFEICSGGGVFVTNAKGWKISTLSFWDHGGSYNDHLVHFGVNSGLESVNNVVELVKRNGDAMAAGKRDIYIEGAQDTTLINCYTDPANGASYDFNNKRVSIIGPQLSGATNTVYTSYVNSNHSVTASASFNGTTAVASAAYNIGSIVRSAAGLYRVTFTGARTNTNYQVHMMLSSEVLTIGQVSKTLNYFDIKVSLPGGANQDMVNIDFKVFG</sequence>
<evidence type="ECO:0000313" key="2">
    <source>
        <dbReference type="Proteomes" id="UP000239458"/>
    </source>
</evidence>
<dbReference type="RefSeq" id="WP_105225745.1">
    <property type="nucleotide sequence ID" value="NZ_PCQE01000004.1"/>
</dbReference>
<dbReference type="EMBL" id="PCQE01000004">
    <property type="protein sequence ID" value="PRC08991.1"/>
    <property type="molecule type" value="Genomic_DNA"/>
</dbReference>
<dbReference type="Proteomes" id="UP000239458">
    <property type="component" value="Unassembled WGS sequence"/>
</dbReference>
<protein>
    <submittedName>
        <fullName evidence="1">Uncharacterized protein</fullName>
    </submittedName>
</protein>
<accession>A0A2S9E2C8</accession>
<gene>
    <name evidence="1" type="ORF">CQ006_04580</name>
</gene>
<dbReference type="Gene3D" id="2.160.20.10">
    <property type="entry name" value="Single-stranded right-handed beta-helix, Pectin lyase-like"/>
    <property type="match status" value="1"/>
</dbReference>
<proteinExistence type="predicted"/>
<dbReference type="AlphaFoldDB" id="A0A2S9E2C8"/>
<dbReference type="InterPro" id="IPR012334">
    <property type="entry name" value="Pectin_lyas_fold"/>
</dbReference>